<keyword evidence="3" id="KW-0862">Zinc</keyword>
<dbReference type="PANTHER" id="PTHR43880">
    <property type="entry name" value="ALCOHOL DEHYDROGENASE"/>
    <property type="match status" value="1"/>
</dbReference>
<sequence>MIVPTPVLIAARTPHRILDLEVGEPRAGEVRVRMAASGVCHSCLYAIDGDHAAIPMPIVLGDEGAGVVEAVGTGVTTVAPGDHVIVSWAPGCDRCRTCRQGLPALCTHQPPLGRMADGTTRFRHDGGEVFHYGPATNAPLTVVTERAVVPVDPAMPLDLAALIGCAATTGVGAVRNTARVRPGDAVAVVGCGGVGISALHAAALAGAHPVIAVDVRTDKFAALNRMGATHCVDAAAPDAADQIRDAAGRGVDHAFVTTSAAPAFPLAMASLAVRGTCVLIAGYPDGATVSFDPGHLLNGERRVIASKYGSSNPPVDFPDLVDLYLAGRLDLAAMVSHRWRPDQMDEAYDALRSGAATRGLIIFDTPAAG</sequence>
<dbReference type="GO" id="GO:0008270">
    <property type="term" value="F:zinc ion binding"/>
    <property type="evidence" value="ECO:0007669"/>
    <property type="project" value="TreeGrafter"/>
</dbReference>
<gene>
    <name evidence="6" type="ORF">Phou_077190</name>
</gene>
<dbReference type="EMBL" id="BLPF01000003">
    <property type="protein sequence ID" value="GFJ83539.1"/>
    <property type="molecule type" value="Genomic_DNA"/>
</dbReference>
<keyword evidence="4" id="KW-0520">NAD</keyword>
<evidence type="ECO:0000256" key="3">
    <source>
        <dbReference type="ARBA" id="ARBA00022833"/>
    </source>
</evidence>
<evidence type="ECO:0000313" key="6">
    <source>
        <dbReference type="EMBL" id="GFJ83539.1"/>
    </source>
</evidence>
<dbReference type="InterPro" id="IPR036291">
    <property type="entry name" value="NAD(P)-bd_dom_sf"/>
</dbReference>
<dbReference type="InterPro" id="IPR011032">
    <property type="entry name" value="GroES-like_sf"/>
</dbReference>
<dbReference type="PANTHER" id="PTHR43880:SF12">
    <property type="entry name" value="ALCOHOL DEHYDROGENASE CLASS-3"/>
    <property type="match status" value="1"/>
</dbReference>
<comment type="similarity">
    <text evidence="1">Belongs to the zinc-containing alcohol dehydrogenase family.</text>
</comment>
<protein>
    <submittedName>
        <fullName evidence="6">Alcohol dehydrogenase</fullName>
    </submittedName>
</protein>
<dbReference type="Proteomes" id="UP000482800">
    <property type="component" value="Unassembled WGS sequence"/>
</dbReference>
<name>A0A6V8KMT2_9ACTN</name>
<dbReference type="SUPFAM" id="SSF50129">
    <property type="entry name" value="GroES-like"/>
    <property type="match status" value="2"/>
</dbReference>
<dbReference type="AlphaFoldDB" id="A0A6V8KMT2"/>
<dbReference type="Pfam" id="PF00107">
    <property type="entry name" value="ADH_zinc_N"/>
    <property type="match status" value="1"/>
</dbReference>
<evidence type="ECO:0000256" key="1">
    <source>
        <dbReference type="ARBA" id="ARBA00008072"/>
    </source>
</evidence>
<dbReference type="GO" id="GO:0051903">
    <property type="term" value="F:S-(hydroxymethyl)glutathione dehydrogenase [NAD(P)+] activity"/>
    <property type="evidence" value="ECO:0007669"/>
    <property type="project" value="TreeGrafter"/>
</dbReference>
<dbReference type="InterPro" id="IPR013149">
    <property type="entry name" value="ADH-like_C"/>
</dbReference>
<dbReference type="SUPFAM" id="SSF51735">
    <property type="entry name" value="NAD(P)-binding Rossmann-fold domains"/>
    <property type="match status" value="1"/>
</dbReference>
<dbReference type="InterPro" id="IPR020843">
    <property type="entry name" value="ER"/>
</dbReference>
<evidence type="ECO:0000256" key="4">
    <source>
        <dbReference type="ARBA" id="ARBA00023027"/>
    </source>
</evidence>
<dbReference type="GO" id="GO:0005829">
    <property type="term" value="C:cytosol"/>
    <property type="evidence" value="ECO:0007669"/>
    <property type="project" value="TreeGrafter"/>
</dbReference>
<dbReference type="InterPro" id="IPR013154">
    <property type="entry name" value="ADH-like_N"/>
</dbReference>
<evidence type="ECO:0000256" key="2">
    <source>
        <dbReference type="ARBA" id="ARBA00022723"/>
    </source>
</evidence>
<evidence type="ECO:0000259" key="5">
    <source>
        <dbReference type="SMART" id="SM00829"/>
    </source>
</evidence>
<proteinExistence type="inferred from homology"/>
<keyword evidence="7" id="KW-1185">Reference proteome</keyword>
<keyword evidence="2" id="KW-0479">Metal-binding</keyword>
<dbReference type="Pfam" id="PF08240">
    <property type="entry name" value="ADH_N"/>
    <property type="match status" value="1"/>
</dbReference>
<dbReference type="GO" id="GO:0046294">
    <property type="term" value="P:formaldehyde catabolic process"/>
    <property type="evidence" value="ECO:0007669"/>
    <property type="project" value="TreeGrafter"/>
</dbReference>
<reference evidence="6 7" key="2">
    <citation type="submission" date="2020-03" db="EMBL/GenBank/DDBJ databases">
        <authorList>
            <person name="Ichikawa N."/>
            <person name="Kimura A."/>
            <person name="Kitahashi Y."/>
            <person name="Uohara A."/>
        </authorList>
    </citation>
    <scope>NUCLEOTIDE SEQUENCE [LARGE SCALE GENOMIC DNA]</scope>
    <source>
        <strain evidence="6 7">NBRC 108639</strain>
    </source>
</reference>
<accession>A0A6V8KMT2</accession>
<dbReference type="RefSeq" id="WP_173066161.1">
    <property type="nucleotide sequence ID" value="NZ_BAABGO010000047.1"/>
</dbReference>
<comment type="caution">
    <text evidence="6">The sequence shown here is derived from an EMBL/GenBank/DDBJ whole genome shotgun (WGS) entry which is preliminary data.</text>
</comment>
<dbReference type="Gene3D" id="3.40.50.720">
    <property type="entry name" value="NAD(P)-binding Rossmann-like Domain"/>
    <property type="match status" value="1"/>
</dbReference>
<evidence type="ECO:0000313" key="7">
    <source>
        <dbReference type="Proteomes" id="UP000482800"/>
    </source>
</evidence>
<dbReference type="SMART" id="SM00829">
    <property type="entry name" value="PKS_ER"/>
    <property type="match status" value="1"/>
</dbReference>
<dbReference type="Gene3D" id="3.90.180.10">
    <property type="entry name" value="Medium-chain alcohol dehydrogenases, catalytic domain"/>
    <property type="match status" value="1"/>
</dbReference>
<organism evidence="6 7">
    <name type="scientific">Phytohabitans houttuyneae</name>
    <dbReference type="NCBI Taxonomy" id="1076126"/>
    <lineage>
        <taxon>Bacteria</taxon>
        <taxon>Bacillati</taxon>
        <taxon>Actinomycetota</taxon>
        <taxon>Actinomycetes</taxon>
        <taxon>Micromonosporales</taxon>
        <taxon>Micromonosporaceae</taxon>
    </lineage>
</organism>
<feature type="domain" description="Enoyl reductase (ER)" evidence="5">
    <location>
        <begin position="15"/>
        <end position="363"/>
    </location>
</feature>
<reference evidence="6 7" key="1">
    <citation type="submission" date="2020-03" db="EMBL/GenBank/DDBJ databases">
        <title>Whole genome shotgun sequence of Phytohabitans houttuyneae NBRC 108639.</title>
        <authorList>
            <person name="Komaki H."/>
            <person name="Tamura T."/>
        </authorList>
    </citation>
    <scope>NUCLEOTIDE SEQUENCE [LARGE SCALE GENOMIC DNA]</scope>
    <source>
        <strain evidence="6 7">NBRC 108639</strain>
    </source>
</reference>